<evidence type="ECO:0000313" key="5">
    <source>
        <dbReference type="EMBL" id="KAK8860586.1"/>
    </source>
</evidence>
<evidence type="ECO:0000256" key="1">
    <source>
        <dbReference type="ARBA" id="ARBA00022574"/>
    </source>
</evidence>
<dbReference type="PANTHER" id="PTHR11227">
    <property type="entry name" value="WD-REPEAT PROTEIN INTERACTING WITH PHOSPHOINOSIDES WIPI -RELATED"/>
    <property type="match status" value="1"/>
</dbReference>
<keyword evidence="6" id="KW-1185">Reference proteome</keyword>
<comment type="caution">
    <text evidence="5">The sequence shown here is derived from an EMBL/GenBank/DDBJ whole genome shotgun (WGS) entry which is preliminary data.</text>
</comment>
<dbReference type="EMBL" id="JAPFFF010000018">
    <property type="protein sequence ID" value="KAK8860586.1"/>
    <property type="molecule type" value="Genomic_DNA"/>
</dbReference>
<evidence type="ECO:0000256" key="4">
    <source>
        <dbReference type="SAM" id="Phobius"/>
    </source>
</evidence>
<comment type="similarity">
    <text evidence="3">Belongs to the WD repeat PROPPIN family.</text>
</comment>
<dbReference type="SUPFAM" id="SSF50978">
    <property type="entry name" value="WD40 repeat-like"/>
    <property type="match status" value="1"/>
</dbReference>
<evidence type="ECO:0000313" key="6">
    <source>
        <dbReference type="Proteomes" id="UP001470230"/>
    </source>
</evidence>
<dbReference type="InterPro" id="IPR048720">
    <property type="entry name" value="PROPPIN"/>
</dbReference>
<protein>
    <submittedName>
        <fullName evidence="5">WD repeat domain phosphoinositide-interacting protein 3</fullName>
    </submittedName>
</protein>
<name>A0ABR2IC57_9EUKA</name>
<keyword evidence="1" id="KW-0853">WD repeat</keyword>
<dbReference type="Proteomes" id="UP001470230">
    <property type="component" value="Unassembled WGS sequence"/>
</dbReference>
<keyword evidence="4" id="KW-0812">Transmembrane</keyword>
<dbReference type="InterPro" id="IPR036322">
    <property type="entry name" value="WD40_repeat_dom_sf"/>
</dbReference>
<evidence type="ECO:0000256" key="3">
    <source>
        <dbReference type="ARBA" id="ARBA00025740"/>
    </source>
</evidence>
<evidence type="ECO:0000256" key="2">
    <source>
        <dbReference type="ARBA" id="ARBA00022737"/>
    </source>
</evidence>
<accession>A0ABR2IC57</accession>
<gene>
    <name evidence="5" type="ORF">M9Y10_012251</name>
</gene>
<dbReference type="Gene3D" id="2.130.10.10">
    <property type="entry name" value="YVTN repeat-like/Quinoprotein amine dehydrogenase"/>
    <property type="match status" value="1"/>
</dbReference>
<keyword evidence="4" id="KW-1133">Transmembrane helix</keyword>
<keyword evidence="4" id="KW-0472">Membrane</keyword>
<reference evidence="5 6" key="1">
    <citation type="submission" date="2024-04" db="EMBL/GenBank/DDBJ databases">
        <title>Tritrichomonas musculus Genome.</title>
        <authorList>
            <person name="Alves-Ferreira E."/>
            <person name="Grigg M."/>
            <person name="Lorenzi H."/>
            <person name="Galac M."/>
        </authorList>
    </citation>
    <scope>NUCLEOTIDE SEQUENCE [LARGE SCALE GENOMIC DNA]</scope>
    <source>
        <strain evidence="5 6">EAF2021</strain>
    </source>
</reference>
<feature type="transmembrane region" description="Helical" evidence="4">
    <location>
        <begin position="290"/>
        <end position="310"/>
    </location>
</feature>
<proteinExistence type="inferred from homology"/>
<keyword evidence="2" id="KW-0677">Repeat</keyword>
<organism evidence="5 6">
    <name type="scientific">Tritrichomonas musculus</name>
    <dbReference type="NCBI Taxonomy" id="1915356"/>
    <lineage>
        <taxon>Eukaryota</taxon>
        <taxon>Metamonada</taxon>
        <taxon>Parabasalia</taxon>
        <taxon>Tritrichomonadida</taxon>
        <taxon>Tritrichomonadidae</taxon>
        <taxon>Tritrichomonas</taxon>
    </lineage>
</organism>
<dbReference type="InterPro" id="IPR015943">
    <property type="entry name" value="WD40/YVTN_repeat-like_dom_sf"/>
</dbReference>
<sequence length="336" mass="38644">MFKNFQRRKIIYACSYAPRQDLLYDRFKDTCCVAFENGYGVYDGITGAKESVCQIPYTNPKFIYTINMSNIVVIVPKADLTLYIWDRHKNTFLSMIPLQERMRITALRFRPDYICVITANSVVAVNLYDQSIISSIATASNAYGAFDMVDKFSENLAVILGNEVGCFTFHSYDNPDKKYPIINAFPKDITVLKMSPNGNLVAVASFGCNRIRFFTVPDGEESMSLSLPMSENGAVFIEFDKYDSSLFVVTPANNLYIFDLHGIDINSKVDPSVSLHYETYYYLPEHEYFWAYYGSMMNTIILVSQSAYHYRLKYNRKKKTLELAEKTKLDLAHEFR</sequence>